<accession>A0A2P5CG96</accession>
<comment type="caution">
    <text evidence="1">The sequence shown here is derived from an EMBL/GenBank/DDBJ whole genome shotgun (WGS) entry which is preliminary data.</text>
</comment>
<dbReference type="AlphaFoldDB" id="A0A2P5CG96"/>
<sequence>MNMKELAYLCKVAEDAHNTTHAEFAKRQLSAEEKLAHLTAVVSTLFAKIDKLSEQFLPTVVRKSLVNASTITATIISAPAIAPVVPLSEQAYHFVAPQGRYMAQPQQHQLPTLGSDACLFDLLSNLTVGLVFHVREFFEKHGVQTHFVLQKKWNKSQVSSSCLFIKTSC</sequence>
<evidence type="ECO:0000313" key="2">
    <source>
        <dbReference type="Proteomes" id="UP000237105"/>
    </source>
</evidence>
<name>A0A2P5CG96_PARAD</name>
<dbReference type="Proteomes" id="UP000237105">
    <property type="component" value="Unassembled WGS sequence"/>
</dbReference>
<organism evidence="1 2">
    <name type="scientific">Parasponia andersonii</name>
    <name type="common">Sponia andersonii</name>
    <dbReference type="NCBI Taxonomy" id="3476"/>
    <lineage>
        <taxon>Eukaryota</taxon>
        <taxon>Viridiplantae</taxon>
        <taxon>Streptophyta</taxon>
        <taxon>Embryophyta</taxon>
        <taxon>Tracheophyta</taxon>
        <taxon>Spermatophyta</taxon>
        <taxon>Magnoliopsida</taxon>
        <taxon>eudicotyledons</taxon>
        <taxon>Gunneridae</taxon>
        <taxon>Pentapetalae</taxon>
        <taxon>rosids</taxon>
        <taxon>fabids</taxon>
        <taxon>Rosales</taxon>
        <taxon>Cannabaceae</taxon>
        <taxon>Parasponia</taxon>
    </lineage>
</organism>
<gene>
    <name evidence="1" type="ORF">PanWU01x14_155830</name>
</gene>
<keyword evidence="2" id="KW-1185">Reference proteome</keyword>
<protein>
    <submittedName>
        <fullName evidence="1">Uncharacterized protein</fullName>
    </submittedName>
</protein>
<reference evidence="2" key="1">
    <citation type="submission" date="2016-06" db="EMBL/GenBank/DDBJ databases">
        <title>Parallel loss of symbiosis genes in relatives of nitrogen-fixing non-legume Parasponia.</title>
        <authorList>
            <person name="Van Velzen R."/>
            <person name="Holmer R."/>
            <person name="Bu F."/>
            <person name="Rutten L."/>
            <person name="Van Zeijl A."/>
            <person name="Liu W."/>
            <person name="Santuari L."/>
            <person name="Cao Q."/>
            <person name="Sharma T."/>
            <person name="Shen D."/>
            <person name="Roswanjaya Y."/>
            <person name="Wardhani T."/>
            <person name="Kalhor M.S."/>
            <person name="Jansen J."/>
            <person name="Van den Hoogen J."/>
            <person name="Gungor B."/>
            <person name="Hartog M."/>
            <person name="Hontelez J."/>
            <person name="Verver J."/>
            <person name="Yang W.-C."/>
            <person name="Schijlen E."/>
            <person name="Repin R."/>
            <person name="Schilthuizen M."/>
            <person name="Schranz E."/>
            <person name="Heidstra R."/>
            <person name="Miyata K."/>
            <person name="Fedorova E."/>
            <person name="Kohlen W."/>
            <person name="Bisseling T."/>
            <person name="Smit S."/>
            <person name="Geurts R."/>
        </authorList>
    </citation>
    <scope>NUCLEOTIDE SEQUENCE [LARGE SCALE GENOMIC DNA]</scope>
    <source>
        <strain evidence="2">cv. WU1-14</strain>
    </source>
</reference>
<proteinExistence type="predicted"/>
<evidence type="ECO:0000313" key="1">
    <source>
        <dbReference type="EMBL" id="PON60069.1"/>
    </source>
</evidence>
<dbReference type="EMBL" id="JXTB01000134">
    <property type="protein sequence ID" value="PON60069.1"/>
    <property type="molecule type" value="Genomic_DNA"/>
</dbReference>